<organism evidence="1 2">
    <name type="scientific">Romanomermis culicivorax</name>
    <name type="common">Nematode worm</name>
    <dbReference type="NCBI Taxonomy" id="13658"/>
    <lineage>
        <taxon>Eukaryota</taxon>
        <taxon>Metazoa</taxon>
        <taxon>Ecdysozoa</taxon>
        <taxon>Nematoda</taxon>
        <taxon>Enoplea</taxon>
        <taxon>Dorylaimia</taxon>
        <taxon>Mermithida</taxon>
        <taxon>Mermithoidea</taxon>
        <taxon>Mermithidae</taxon>
        <taxon>Romanomermis</taxon>
    </lineage>
</organism>
<dbReference type="Gene3D" id="3.40.50.150">
    <property type="entry name" value="Vaccinia Virus protein VP39"/>
    <property type="match status" value="1"/>
</dbReference>
<dbReference type="InterPro" id="IPR029063">
    <property type="entry name" value="SAM-dependent_MTases_sf"/>
</dbReference>
<protein>
    <submittedName>
        <fullName evidence="2">Uncharacterized protein</fullName>
    </submittedName>
</protein>
<reference evidence="2" key="1">
    <citation type="submission" date="2022-11" db="UniProtKB">
        <authorList>
            <consortium name="WormBaseParasite"/>
        </authorList>
    </citation>
    <scope>IDENTIFICATION</scope>
</reference>
<evidence type="ECO:0000313" key="2">
    <source>
        <dbReference type="WBParaSite" id="nRc.2.0.1.t39647-RA"/>
    </source>
</evidence>
<dbReference type="WBParaSite" id="nRc.2.0.1.t39647-RA">
    <property type="protein sequence ID" value="nRc.2.0.1.t39647-RA"/>
    <property type="gene ID" value="nRc.2.0.1.g39647"/>
</dbReference>
<dbReference type="AlphaFoldDB" id="A0A915KLD1"/>
<name>A0A915KLD1_ROMCU</name>
<evidence type="ECO:0000313" key="1">
    <source>
        <dbReference type="Proteomes" id="UP000887565"/>
    </source>
</evidence>
<dbReference type="Proteomes" id="UP000887565">
    <property type="component" value="Unplaced"/>
</dbReference>
<keyword evidence="1" id="KW-1185">Reference proteome</keyword>
<accession>A0A915KLD1</accession>
<sequence length="125" mass="14446">MTTHIAVETQDLKLPELGIDGRYPTMNQMLGMSFVVRPETQSFLDIAIKPHSKVLEIGPAYGIVCLEALKRGASNYWAVDLDDRHLKILIQQIENDMPQKKIFSEIISRQISRRRYCSETRLWDI</sequence>
<proteinExistence type="predicted"/>
<dbReference type="CDD" id="cd02440">
    <property type="entry name" value="AdoMet_MTases"/>
    <property type="match status" value="1"/>
</dbReference>
<dbReference type="SUPFAM" id="SSF53335">
    <property type="entry name" value="S-adenosyl-L-methionine-dependent methyltransferases"/>
    <property type="match status" value="1"/>
</dbReference>